<keyword evidence="7 8" id="KW-0119">Carbohydrate metabolism</keyword>
<dbReference type="CDD" id="cd09019">
    <property type="entry name" value="galactose_mutarotase_like"/>
    <property type="match status" value="1"/>
</dbReference>
<evidence type="ECO:0000256" key="6">
    <source>
        <dbReference type="ARBA" id="ARBA00023235"/>
    </source>
</evidence>
<keyword evidence="6 8" id="KW-0413">Isomerase</keyword>
<feature type="chain" id="PRO_5022919798" description="Aldose 1-epimerase" evidence="12">
    <location>
        <begin position="22"/>
        <end position="391"/>
    </location>
</feature>
<comment type="cofactor">
    <cofactor evidence="1">
        <name>Ca(2+)</name>
        <dbReference type="ChEBI" id="CHEBI:29108"/>
    </cofactor>
</comment>
<name>A0A5B7TQK7_9FLAO</name>
<dbReference type="OrthoDB" id="9779408at2"/>
<dbReference type="PANTHER" id="PTHR10091:SF0">
    <property type="entry name" value="GALACTOSE MUTAROTASE"/>
    <property type="match status" value="1"/>
</dbReference>
<evidence type="ECO:0000256" key="10">
    <source>
        <dbReference type="PIRSR" id="PIRSR005096-2"/>
    </source>
</evidence>
<dbReference type="PIRSF" id="PIRSF005096">
    <property type="entry name" value="GALM"/>
    <property type="match status" value="1"/>
</dbReference>
<organism evidence="13 14">
    <name type="scientific">Aureibaculum algae</name>
    <dbReference type="NCBI Taxonomy" id="2584122"/>
    <lineage>
        <taxon>Bacteria</taxon>
        <taxon>Pseudomonadati</taxon>
        <taxon>Bacteroidota</taxon>
        <taxon>Flavobacteriia</taxon>
        <taxon>Flavobacteriales</taxon>
        <taxon>Flavobacteriaceae</taxon>
        <taxon>Aureibaculum</taxon>
    </lineage>
</organism>
<dbReference type="NCBIfam" id="NF008277">
    <property type="entry name" value="PRK11055.1"/>
    <property type="match status" value="1"/>
</dbReference>
<dbReference type="GO" id="GO:0033499">
    <property type="term" value="P:galactose catabolic process via UDP-galactose, Leloir pathway"/>
    <property type="evidence" value="ECO:0007669"/>
    <property type="project" value="TreeGrafter"/>
</dbReference>
<comment type="catalytic activity">
    <reaction evidence="8">
        <text>alpha-D-glucose = beta-D-glucose</text>
        <dbReference type="Rhea" id="RHEA:10264"/>
        <dbReference type="ChEBI" id="CHEBI:15903"/>
        <dbReference type="ChEBI" id="CHEBI:17925"/>
        <dbReference type="EC" id="5.1.3.3"/>
    </reaction>
</comment>
<accession>A0A5B7TQK7</accession>
<dbReference type="InterPro" id="IPR011013">
    <property type="entry name" value="Gal_mutarotase_sf_dom"/>
</dbReference>
<dbReference type="EMBL" id="CP040749">
    <property type="protein sequence ID" value="QCX37426.1"/>
    <property type="molecule type" value="Genomic_DNA"/>
</dbReference>
<dbReference type="InterPro" id="IPR047215">
    <property type="entry name" value="Galactose_mutarotase-like"/>
</dbReference>
<dbReference type="GO" id="GO:0030246">
    <property type="term" value="F:carbohydrate binding"/>
    <property type="evidence" value="ECO:0007669"/>
    <property type="project" value="InterPro"/>
</dbReference>
<dbReference type="InterPro" id="IPR015443">
    <property type="entry name" value="Aldose_1-epimerase"/>
</dbReference>
<evidence type="ECO:0000256" key="9">
    <source>
        <dbReference type="PIRSR" id="PIRSR005096-1"/>
    </source>
</evidence>
<dbReference type="Gene3D" id="2.70.98.10">
    <property type="match status" value="1"/>
</dbReference>
<evidence type="ECO:0000256" key="4">
    <source>
        <dbReference type="ARBA" id="ARBA00011245"/>
    </source>
</evidence>
<dbReference type="GO" id="GO:0006006">
    <property type="term" value="P:glucose metabolic process"/>
    <property type="evidence" value="ECO:0007669"/>
    <property type="project" value="TreeGrafter"/>
</dbReference>
<evidence type="ECO:0000256" key="7">
    <source>
        <dbReference type="ARBA" id="ARBA00023277"/>
    </source>
</evidence>
<evidence type="ECO:0000256" key="12">
    <source>
        <dbReference type="SAM" id="SignalP"/>
    </source>
</evidence>
<comment type="subunit">
    <text evidence="4">Monomer.</text>
</comment>
<feature type="binding site" evidence="10">
    <location>
        <position position="290"/>
    </location>
    <ligand>
        <name>beta-D-galactose</name>
        <dbReference type="ChEBI" id="CHEBI:27667"/>
    </ligand>
</feature>
<keyword evidence="5" id="KW-0106">Calcium</keyword>
<dbReference type="EC" id="5.1.3.3" evidence="8"/>
<dbReference type="PROSITE" id="PS51257">
    <property type="entry name" value="PROKAR_LIPOPROTEIN"/>
    <property type="match status" value="1"/>
</dbReference>
<evidence type="ECO:0000313" key="13">
    <source>
        <dbReference type="EMBL" id="QCX37426.1"/>
    </source>
</evidence>
<evidence type="ECO:0000256" key="2">
    <source>
        <dbReference type="ARBA" id="ARBA00005028"/>
    </source>
</evidence>
<dbReference type="AlphaFoldDB" id="A0A5B7TQK7"/>
<evidence type="ECO:0000256" key="3">
    <source>
        <dbReference type="ARBA" id="ARBA00006206"/>
    </source>
</evidence>
<comment type="similarity">
    <text evidence="3 8">Belongs to the aldose epimerase family.</text>
</comment>
<dbReference type="GO" id="GO:0004034">
    <property type="term" value="F:aldose 1-epimerase activity"/>
    <property type="evidence" value="ECO:0007669"/>
    <property type="project" value="UniProtKB-EC"/>
</dbReference>
<feature type="active site" description="Proton donor" evidence="9">
    <location>
        <position position="218"/>
    </location>
</feature>
<feature type="binding site" evidence="11">
    <location>
        <begin position="121"/>
        <end position="122"/>
    </location>
    <ligand>
        <name>beta-D-galactose</name>
        <dbReference type="ChEBI" id="CHEBI:27667"/>
    </ligand>
</feature>
<dbReference type="UniPathway" id="UPA00242"/>
<evidence type="ECO:0000256" key="1">
    <source>
        <dbReference type="ARBA" id="ARBA00001913"/>
    </source>
</evidence>
<dbReference type="SUPFAM" id="SSF74650">
    <property type="entry name" value="Galactose mutarotase-like"/>
    <property type="match status" value="1"/>
</dbReference>
<sequence>MKKIKAFITFFLLIVMVSCKGNVNKESFTEETERPKTLQFKTSLINTSFDTIIDLKPVKLYWLKNDDVRLAITNLGGRFVGLWVKDVNGEFTDVVVGHGSAKDYVNSGERYFGATIGRVGNRIAKGKFRLNGETFNIPINNGENSLHGGKNGFQEVVWDAEQHNNTKLILRYLSPDMEEGFPGNLQTQVTYSLIEGNIIKMEYQATTDRPTIVNLTNHAFFNLNGEGSGTILNHKLQIYADKYTPVEQGLIPTGKIEDLKGTPFDFTTPRTIGQNINVSNKQLEYGGGYDHNYVLNQTKSRNMNHAATIVGDKTNIQMEVFTIEPGLQFYSGNFMQSENIFKSGAKDDYRTAFCLETQHFPDSPNQSNFPSIVLNPNETYYTVSEYQFSIK</sequence>
<dbReference type="KEGG" id="fbe:FF125_02865"/>
<dbReference type="Pfam" id="PF01263">
    <property type="entry name" value="Aldose_epim"/>
    <property type="match status" value="1"/>
</dbReference>
<feature type="active site" description="Proton acceptor" evidence="9">
    <location>
        <position position="356"/>
    </location>
</feature>
<dbReference type="InterPro" id="IPR014718">
    <property type="entry name" value="GH-type_carb-bd"/>
</dbReference>
<comment type="pathway">
    <text evidence="2 8">Carbohydrate metabolism; hexose metabolism.</text>
</comment>
<protein>
    <recommendedName>
        <fullName evidence="8">Aldose 1-epimerase</fullName>
        <ecNumber evidence="8">5.1.3.3</ecNumber>
    </recommendedName>
</protein>
<reference evidence="13 14" key="1">
    <citation type="submission" date="2019-05" db="EMBL/GenBank/DDBJ databases">
        <title>Algicella ahnfeltiae gen. nov., sp. nov., a novel marine bacterium of the family Flavobacteriaceae isolated from a red alga.</title>
        <authorList>
            <person name="Nedashkovskaya O.I."/>
            <person name="Kukhlevskiy A.D."/>
            <person name="Kim S.-G."/>
            <person name="Zhukova N.V."/>
            <person name="Mikhailov V.V."/>
        </authorList>
    </citation>
    <scope>NUCLEOTIDE SEQUENCE [LARGE SCALE GENOMIC DNA]</scope>
    <source>
        <strain evidence="13 14">10Alg115</strain>
    </source>
</reference>
<dbReference type="PANTHER" id="PTHR10091">
    <property type="entry name" value="ALDOSE-1-EPIMERASE"/>
    <property type="match status" value="1"/>
</dbReference>
<dbReference type="RefSeq" id="WP_138948362.1">
    <property type="nucleotide sequence ID" value="NZ_CP040749.1"/>
</dbReference>
<evidence type="ECO:0000256" key="11">
    <source>
        <dbReference type="PIRSR" id="PIRSR005096-3"/>
    </source>
</evidence>
<dbReference type="Proteomes" id="UP000306229">
    <property type="component" value="Chromosome"/>
</dbReference>
<keyword evidence="12" id="KW-0732">Signal</keyword>
<keyword evidence="14" id="KW-1185">Reference proteome</keyword>
<evidence type="ECO:0000256" key="8">
    <source>
        <dbReference type="PIRNR" id="PIRNR005096"/>
    </source>
</evidence>
<evidence type="ECO:0000313" key="14">
    <source>
        <dbReference type="Proteomes" id="UP000306229"/>
    </source>
</evidence>
<feature type="signal peptide" evidence="12">
    <location>
        <begin position="1"/>
        <end position="21"/>
    </location>
</feature>
<dbReference type="GO" id="GO:0005737">
    <property type="term" value="C:cytoplasm"/>
    <property type="evidence" value="ECO:0007669"/>
    <property type="project" value="TreeGrafter"/>
</dbReference>
<proteinExistence type="inferred from homology"/>
<gene>
    <name evidence="13" type="ORF">FF125_02865</name>
</gene>
<dbReference type="InterPro" id="IPR008183">
    <property type="entry name" value="Aldose_1/G6P_1-epimerase"/>
</dbReference>
<evidence type="ECO:0000256" key="5">
    <source>
        <dbReference type="ARBA" id="ARBA00022837"/>
    </source>
</evidence>